<evidence type="ECO:0000256" key="3">
    <source>
        <dbReference type="ARBA" id="ARBA00022741"/>
    </source>
</evidence>
<dbReference type="InterPro" id="IPR003439">
    <property type="entry name" value="ABC_transporter-like_ATP-bd"/>
</dbReference>
<dbReference type="AlphaFoldDB" id="A0A4D4JRY2"/>
<evidence type="ECO:0000256" key="4">
    <source>
        <dbReference type="ARBA" id="ARBA00022840"/>
    </source>
</evidence>
<keyword evidence="2" id="KW-0813">Transport</keyword>
<dbReference type="EMBL" id="BJHV01000001">
    <property type="protein sequence ID" value="GDY39445.1"/>
    <property type="molecule type" value="Genomic_DNA"/>
</dbReference>
<sequence length="143" mass="15699">MAELLEMVGLDPRLGDRRPHELSGGQCQRAGIARALACGPRLLVLDEPVSALDASVRAGILNLLPDLQERLGLSYLFICHDMTVVRPFAHRVAVMCEAKIVRPRPRPMCTRGPPTPTPVNYSPPPAHGFHIHVRYEPKAEPSA</sequence>
<keyword evidence="7" id="KW-1185">Reference proteome</keyword>
<dbReference type="Proteomes" id="UP000299290">
    <property type="component" value="Unassembled WGS sequence"/>
</dbReference>
<organism evidence="6 7">
    <name type="scientific">Streptomyces antimycoticus</name>
    <dbReference type="NCBI Taxonomy" id="68175"/>
    <lineage>
        <taxon>Bacteria</taxon>
        <taxon>Bacillati</taxon>
        <taxon>Actinomycetota</taxon>
        <taxon>Actinomycetes</taxon>
        <taxon>Kitasatosporales</taxon>
        <taxon>Streptomycetaceae</taxon>
        <taxon>Streptomyces</taxon>
        <taxon>Streptomyces violaceusniger group</taxon>
    </lineage>
</organism>
<dbReference type="Pfam" id="PF00005">
    <property type="entry name" value="ABC_tran"/>
    <property type="match status" value="1"/>
</dbReference>
<evidence type="ECO:0000259" key="5">
    <source>
        <dbReference type="Pfam" id="PF00005"/>
    </source>
</evidence>
<evidence type="ECO:0000313" key="6">
    <source>
        <dbReference type="EMBL" id="GDY39445.1"/>
    </source>
</evidence>
<feature type="domain" description="ABC transporter" evidence="5">
    <location>
        <begin position="4"/>
        <end position="49"/>
    </location>
</feature>
<dbReference type="GO" id="GO:0016887">
    <property type="term" value="F:ATP hydrolysis activity"/>
    <property type="evidence" value="ECO:0007669"/>
    <property type="project" value="InterPro"/>
</dbReference>
<evidence type="ECO:0000256" key="2">
    <source>
        <dbReference type="ARBA" id="ARBA00022448"/>
    </source>
</evidence>
<comment type="caution">
    <text evidence="6">The sequence shown here is derived from an EMBL/GenBank/DDBJ whole genome shotgun (WGS) entry which is preliminary data.</text>
</comment>
<dbReference type="RefSeq" id="WP_308696160.1">
    <property type="nucleotide sequence ID" value="NZ_BJHV01000001.1"/>
</dbReference>
<dbReference type="InterPro" id="IPR027417">
    <property type="entry name" value="P-loop_NTPase"/>
</dbReference>
<evidence type="ECO:0000313" key="7">
    <source>
        <dbReference type="Proteomes" id="UP000299290"/>
    </source>
</evidence>
<keyword evidence="3" id="KW-0547">Nucleotide-binding</keyword>
<proteinExistence type="inferred from homology"/>
<dbReference type="InterPro" id="IPR050319">
    <property type="entry name" value="ABC_transp_ATP-bind"/>
</dbReference>
<dbReference type="Gene3D" id="3.40.50.300">
    <property type="entry name" value="P-loop containing nucleotide triphosphate hydrolases"/>
    <property type="match status" value="1"/>
</dbReference>
<dbReference type="SUPFAM" id="SSF52540">
    <property type="entry name" value="P-loop containing nucleoside triphosphate hydrolases"/>
    <property type="match status" value="1"/>
</dbReference>
<evidence type="ECO:0000256" key="1">
    <source>
        <dbReference type="ARBA" id="ARBA00005417"/>
    </source>
</evidence>
<name>A0A4D4JRY2_9ACTN</name>
<dbReference type="GO" id="GO:0005524">
    <property type="term" value="F:ATP binding"/>
    <property type="evidence" value="ECO:0007669"/>
    <property type="project" value="UniProtKB-KW"/>
</dbReference>
<reference evidence="6 7" key="1">
    <citation type="journal article" date="2020" name="Int. J. Syst. Evol. Microbiol.">
        <title>Reclassification of Streptomyces castelarensis and Streptomyces sporoclivatus as later heterotypic synonyms of Streptomyces antimycoticus.</title>
        <authorList>
            <person name="Komaki H."/>
            <person name="Tamura T."/>
        </authorList>
    </citation>
    <scope>NUCLEOTIDE SEQUENCE [LARGE SCALE GENOMIC DNA]</scope>
    <source>
        <strain evidence="6 7">NBRC 12839</strain>
    </source>
</reference>
<accession>A0A4D4JRY2</accession>
<comment type="similarity">
    <text evidence="1">Belongs to the ABC transporter superfamily.</text>
</comment>
<dbReference type="PANTHER" id="PTHR43776:SF7">
    <property type="entry name" value="D,D-DIPEPTIDE TRANSPORT ATP-BINDING PROTEIN DDPF-RELATED"/>
    <property type="match status" value="1"/>
</dbReference>
<gene>
    <name evidence="6" type="ORF">SANT12839_003270</name>
</gene>
<keyword evidence="4" id="KW-0067">ATP-binding</keyword>
<dbReference type="PANTHER" id="PTHR43776">
    <property type="entry name" value="TRANSPORT ATP-BINDING PROTEIN"/>
    <property type="match status" value="1"/>
</dbReference>
<protein>
    <recommendedName>
        <fullName evidence="5">ABC transporter domain-containing protein</fullName>
    </recommendedName>
</protein>